<evidence type="ECO:0000313" key="2">
    <source>
        <dbReference type="Proteomes" id="UP000807769"/>
    </source>
</evidence>
<protein>
    <submittedName>
        <fullName evidence="1">Uncharacterized protein</fullName>
    </submittedName>
</protein>
<organism evidence="1 2">
    <name type="scientific">Suillus subaureus</name>
    <dbReference type="NCBI Taxonomy" id="48587"/>
    <lineage>
        <taxon>Eukaryota</taxon>
        <taxon>Fungi</taxon>
        <taxon>Dikarya</taxon>
        <taxon>Basidiomycota</taxon>
        <taxon>Agaricomycotina</taxon>
        <taxon>Agaricomycetes</taxon>
        <taxon>Agaricomycetidae</taxon>
        <taxon>Boletales</taxon>
        <taxon>Suillineae</taxon>
        <taxon>Suillaceae</taxon>
        <taxon>Suillus</taxon>
    </lineage>
</organism>
<dbReference type="AlphaFoldDB" id="A0A9P7EGD4"/>
<keyword evidence="2" id="KW-1185">Reference proteome</keyword>
<proteinExistence type="predicted"/>
<dbReference type="EMBL" id="JABBWG010000007">
    <property type="protein sequence ID" value="KAG1820935.1"/>
    <property type="molecule type" value="Genomic_DNA"/>
</dbReference>
<dbReference type="RefSeq" id="XP_041196002.1">
    <property type="nucleotide sequence ID" value="XM_041329382.1"/>
</dbReference>
<name>A0A9P7EGD4_9AGAM</name>
<evidence type="ECO:0000313" key="1">
    <source>
        <dbReference type="EMBL" id="KAG1820935.1"/>
    </source>
</evidence>
<feature type="non-terminal residue" evidence="1">
    <location>
        <position position="1"/>
    </location>
</feature>
<dbReference type="Proteomes" id="UP000807769">
    <property type="component" value="Unassembled WGS sequence"/>
</dbReference>
<feature type="non-terminal residue" evidence="1">
    <location>
        <position position="84"/>
    </location>
</feature>
<comment type="caution">
    <text evidence="1">The sequence shown here is derived from an EMBL/GenBank/DDBJ whole genome shotgun (WGS) entry which is preliminary data.</text>
</comment>
<dbReference type="OrthoDB" id="2623708at2759"/>
<reference evidence="1" key="1">
    <citation type="journal article" date="2020" name="New Phytol.">
        <title>Comparative genomics reveals dynamic genome evolution in host specialist ectomycorrhizal fungi.</title>
        <authorList>
            <person name="Lofgren L.A."/>
            <person name="Nguyen N.H."/>
            <person name="Vilgalys R."/>
            <person name="Ruytinx J."/>
            <person name="Liao H.L."/>
            <person name="Branco S."/>
            <person name="Kuo A."/>
            <person name="LaButti K."/>
            <person name="Lipzen A."/>
            <person name="Andreopoulos W."/>
            <person name="Pangilinan J."/>
            <person name="Riley R."/>
            <person name="Hundley H."/>
            <person name="Na H."/>
            <person name="Barry K."/>
            <person name="Grigoriev I.V."/>
            <person name="Stajich J.E."/>
            <person name="Kennedy P.G."/>
        </authorList>
    </citation>
    <scope>NUCLEOTIDE SEQUENCE</scope>
    <source>
        <strain evidence="1">MN1</strain>
    </source>
</reference>
<dbReference type="GeneID" id="64623399"/>
<sequence length="84" mass="9569">WALVFNCASVICNRQCPLHHDPSSTPEGFIIMTSVSHYCDRLMTLSNLSIQLQYNSGTMVGCSRHIVRHSVTYTSDCIVWAWFM</sequence>
<gene>
    <name evidence="1" type="ORF">BJ212DRAFT_1221034</name>
</gene>
<accession>A0A9P7EGD4</accession>